<proteinExistence type="inferred from homology"/>
<dbReference type="PIRSF" id="PIRSF000538">
    <property type="entry name" value="GlpK"/>
    <property type="match status" value="1"/>
</dbReference>
<dbReference type="SUPFAM" id="SSF53067">
    <property type="entry name" value="Actin-like ATPase domain"/>
    <property type="match status" value="2"/>
</dbReference>
<sequence length="508" mass="55178">MAEYILAHDLGTSSHKCTAFDRHGRIAASASLTYPTHIGHGGEVEQHPSDWWHAVAVTTRKVLDKITPTSIAAISFSGHMMGGCPIGKDGTPLRASLIHADTRSTVLERYVFERVDKDLFYSATGNRIDSHYPLLKMLWLKENEPEIYRSTAYFLQAKDYLAYRMTGQLGVTDFSDASLTGIYNVNEAAWDEAILRELGLEPELLPEILPSASIIGPVSQAAAHETGLLAGTPVVLGGGDGACAAVGAGALEAGDGYINMGTTAWVSKAVRQPLLDEQQRVFTMCGQDADSYHALGTMQTAGAAYEWAVKVIGGGISYAQAEAEASRVPWGSEAIIFLPYLLGERSPIWNPHARGLFFGLDAGHTRGHLLRAVMEGIGYHLRSIADCLDPDRKVKAYQVIGGAARSQVMQHILSTVLETPIRMNEHTVEASSLGAAMMGGVAVGWFADYNEAKLHMLSPGVSCQPDKRGSGVMRKGYLLQQRLYEKLISEYDVLAELKQEWNKQLSQG</sequence>
<gene>
    <name evidence="7" type="ORF">GCM10010916_23710</name>
</gene>
<dbReference type="PANTHER" id="PTHR43095">
    <property type="entry name" value="SUGAR KINASE"/>
    <property type="match status" value="1"/>
</dbReference>
<dbReference type="InterPro" id="IPR000577">
    <property type="entry name" value="Carb_kinase_FGGY"/>
</dbReference>
<dbReference type="RefSeq" id="WP_188531275.1">
    <property type="nucleotide sequence ID" value="NZ_BMGR01000007.1"/>
</dbReference>
<dbReference type="InterPro" id="IPR043129">
    <property type="entry name" value="ATPase_NBD"/>
</dbReference>
<dbReference type="GO" id="GO:0016773">
    <property type="term" value="F:phosphotransferase activity, alcohol group as acceptor"/>
    <property type="evidence" value="ECO:0007669"/>
    <property type="project" value="InterPro"/>
</dbReference>
<protein>
    <submittedName>
        <fullName evidence="7">Xylulokinase</fullName>
    </submittedName>
</protein>
<dbReference type="InterPro" id="IPR018485">
    <property type="entry name" value="FGGY_C"/>
</dbReference>
<dbReference type="PANTHER" id="PTHR43095:SF5">
    <property type="entry name" value="XYLULOSE KINASE"/>
    <property type="match status" value="1"/>
</dbReference>
<accession>A0A917D0N8</accession>
<evidence type="ECO:0000313" key="8">
    <source>
        <dbReference type="Proteomes" id="UP000644756"/>
    </source>
</evidence>
<keyword evidence="3 4" id="KW-0418">Kinase</keyword>
<dbReference type="InterPro" id="IPR018484">
    <property type="entry name" value="FGGY_N"/>
</dbReference>
<dbReference type="InterPro" id="IPR050406">
    <property type="entry name" value="FGGY_Carb_Kinase"/>
</dbReference>
<evidence type="ECO:0000259" key="6">
    <source>
        <dbReference type="Pfam" id="PF02782"/>
    </source>
</evidence>
<evidence type="ECO:0000313" key="7">
    <source>
        <dbReference type="EMBL" id="GGG05960.1"/>
    </source>
</evidence>
<evidence type="ECO:0000256" key="4">
    <source>
        <dbReference type="RuleBase" id="RU003733"/>
    </source>
</evidence>
<evidence type="ECO:0000259" key="5">
    <source>
        <dbReference type="Pfam" id="PF00370"/>
    </source>
</evidence>
<dbReference type="Pfam" id="PF02782">
    <property type="entry name" value="FGGY_C"/>
    <property type="match status" value="1"/>
</dbReference>
<dbReference type="EMBL" id="BMGR01000007">
    <property type="protein sequence ID" value="GGG05960.1"/>
    <property type="molecule type" value="Genomic_DNA"/>
</dbReference>
<name>A0A917D0N8_9BACL</name>
<organism evidence="7 8">
    <name type="scientific">Paenibacillus abyssi</name>
    <dbReference type="NCBI Taxonomy" id="1340531"/>
    <lineage>
        <taxon>Bacteria</taxon>
        <taxon>Bacillati</taxon>
        <taxon>Bacillota</taxon>
        <taxon>Bacilli</taxon>
        <taxon>Bacillales</taxon>
        <taxon>Paenibacillaceae</taxon>
        <taxon>Paenibacillus</taxon>
    </lineage>
</organism>
<dbReference type="Proteomes" id="UP000644756">
    <property type="component" value="Unassembled WGS sequence"/>
</dbReference>
<dbReference type="GO" id="GO:0016301">
    <property type="term" value="F:kinase activity"/>
    <property type="evidence" value="ECO:0007669"/>
    <property type="project" value="UniProtKB-KW"/>
</dbReference>
<evidence type="ECO:0000256" key="1">
    <source>
        <dbReference type="ARBA" id="ARBA00009156"/>
    </source>
</evidence>
<keyword evidence="2 4" id="KW-0808">Transferase</keyword>
<feature type="domain" description="Carbohydrate kinase FGGY N-terminal" evidence="5">
    <location>
        <begin position="4"/>
        <end position="247"/>
    </location>
</feature>
<evidence type="ECO:0000256" key="3">
    <source>
        <dbReference type="ARBA" id="ARBA00022777"/>
    </source>
</evidence>
<dbReference type="CDD" id="cd07805">
    <property type="entry name" value="ASKHA_NBD_FGGY_CvXK-like"/>
    <property type="match status" value="1"/>
</dbReference>
<dbReference type="PROSITE" id="PS00445">
    <property type="entry name" value="FGGY_KINASES_2"/>
    <property type="match status" value="1"/>
</dbReference>
<dbReference type="Pfam" id="PF00370">
    <property type="entry name" value="FGGY_N"/>
    <property type="match status" value="1"/>
</dbReference>
<reference evidence="7" key="2">
    <citation type="submission" date="2020-09" db="EMBL/GenBank/DDBJ databases">
        <authorList>
            <person name="Sun Q."/>
            <person name="Zhou Y."/>
        </authorList>
    </citation>
    <scope>NUCLEOTIDE SEQUENCE</scope>
    <source>
        <strain evidence="7">CGMCC 1.12987</strain>
    </source>
</reference>
<keyword evidence="8" id="KW-1185">Reference proteome</keyword>
<comment type="similarity">
    <text evidence="1 4">Belongs to the FGGY kinase family.</text>
</comment>
<comment type="caution">
    <text evidence="7">The sequence shown here is derived from an EMBL/GenBank/DDBJ whole genome shotgun (WGS) entry which is preliminary data.</text>
</comment>
<reference evidence="7" key="1">
    <citation type="journal article" date="2014" name="Int. J. Syst. Evol. Microbiol.">
        <title>Complete genome sequence of Corynebacterium casei LMG S-19264T (=DSM 44701T), isolated from a smear-ripened cheese.</title>
        <authorList>
            <consortium name="US DOE Joint Genome Institute (JGI-PGF)"/>
            <person name="Walter F."/>
            <person name="Albersmeier A."/>
            <person name="Kalinowski J."/>
            <person name="Ruckert C."/>
        </authorList>
    </citation>
    <scope>NUCLEOTIDE SEQUENCE</scope>
    <source>
        <strain evidence="7">CGMCC 1.12987</strain>
    </source>
</reference>
<dbReference type="GO" id="GO:0005975">
    <property type="term" value="P:carbohydrate metabolic process"/>
    <property type="evidence" value="ECO:0007669"/>
    <property type="project" value="InterPro"/>
</dbReference>
<dbReference type="AlphaFoldDB" id="A0A917D0N8"/>
<evidence type="ECO:0000256" key="2">
    <source>
        <dbReference type="ARBA" id="ARBA00022679"/>
    </source>
</evidence>
<feature type="domain" description="Carbohydrate kinase FGGY C-terminal" evidence="6">
    <location>
        <begin position="257"/>
        <end position="442"/>
    </location>
</feature>
<dbReference type="InterPro" id="IPR018483">
    <property type="entry name" value="Carb_kinase_FGGY_CS"/>
</dbReference>
<dbReference type="Gene3D" id="3.30.420.40">
    <property type="match status" value="2"/>
</dbReference>